<gene>
    <name evidence="1" type="primary">Cnig_chr_X.g24256</name>
    <name evidence="1" type="ORF">B9Z55_024256</name>
</gene>
<protein>
    <submittedName>
        <fullName evidence="1">Uncharacterized protein</fullName>
    </submittedName>
</protein>
<keyword evidence="2" id="KW-1185">Reference proteome</keyword>
<comment type="caution">
    <text evidence="1">The sequence shown here is derived from an EMBL/GenBank/DDBJ whole genome shotgun (WGS) entry which is preliminary data.</text>
</comment>
<dbReference type="Proteomes" id="UP000230233">
    <property type="component" value="Chromosome X"/>
</dbReference>
<reference evidence="2" key="1">
    <citation type="submission" date="2017-10" db="EMBL/GenBank/DDBJ databases">
        <title>Rapid genome shrinkage in a self-fertile nematode reveals novel sperm competition proteins.</title>
        <authorList>
            <person name="Yin D."/>
            <person name="Schwarz E.M."/>
            <person name="Thomas C.G."/>
            <person name="Felde R.L."/>
            <person name="Korf I.F."/>
            <person name="Cutter A.D."/>
            <person name="Schartner C.M."/>
            <person name="Ralston E.J."/>
            <person name="Meyer B.J."/>
            <person name="Haag E.S."/>
        </authorList>
    </citation>
    <scope>NUCLEOTIDE SEQUENCE [LARGE SCALE GENOMIC DNA]</scope>
    <source>
        <strain evidence="2">JU1422</strain>
    </source>
</reference>
<proteinExistence type="predicted"/>
<organism evidence="1 2">
    <name type="scientific">Caenorhabditis nigoni</name>
    <dbReference type="NCBI Taxonomy" id="1611254"/>
    <lineage>
        <taxon>Eukaryota</taxon>
        <taxon>Metazoa</taxon>
        <taxon>Ecdysozoa</taxon>
        <taxon>Nematoda</taxon>
        <taxon>Chromadorea</taxon>
        <taxon>Rhabditida</taxon>
        <taxon>Rhabditina</taxon>
        <taxon>Rhabditomorpha</taxon>
        <taxon>Rhabditoidea</taxon>
        <taxon>Rhabditidae</taxon>
        <taxon>Peloderinae</taxon>
        <taxon>Caenorhabditis</taxon>
    </lineage>
</organism>
<evidence type="ECO:0000313" key="2">
    <source>
        <dbReference type="Proteomes" id="UP000230233"/>
    </source>
</evidence>
<sequence>MWNVHALSVSTTRYFTVETEEGLAGYVVVKLRAKITDRNWLMMQSYVQRRLIRQSFNDEEISLRSGQVAETLIFARRGHKQCSALQANCFGICGMCHTAPTTTSSCSLCFQ</sequence>
<dbReference type="EMBL" id="PDUG01000006">
    <property type="protein sequence ID" value="PIC18320.1"/>
    <property type="molecule type" value="Genomic_DNA"/>
</dbReference>
<accession>A0A2G5STG3</accession>
<name>A0A2G5STG3_9PELO</name>
<dbReference type="AlphaFoldDB" id="A0A2G5STG3"/>
<evidence type="ECO:0000313" key="1">
    <source>
        <dbReference type="EMBL" id="PIC18320.1"/>
    </source>
</evidence>